<protein>
    <recommendedName>
        <fullName evidence="3">DUF1618 domain-containing protein</fullName>
    </recommendedName>
</protein>
<dbReference type="OrthoDB" id="582389at2759"/>
<dbReference type="Pfam" id="PF07893">
    <property type="entry name" value="DUF1668"/>
    <property type="match status" value="1"/>
</dbReference>
<gene>
    <name evidence="2" type="ORF">SETIT_2G390200v2</name>
</gene>
<sequence length="370" mass="41828">MEENVARRGRCCRRQNQPGTPPDTPPAASTMEQIRLPSPTLSFETSGISSSPLSDRKVLCTGRCGDAFIFDAGTRHVVTMPTINRPKWKPISIFVPSAGGRDADPDPDGSLFVMERRPKQEGKSSGWQSDQFEAFVYRRSSKTSPSKSWHHELLPLPPFLRDHDSKYRRFQYEISSYGVVGDGSHIFISAEGHKAHKHYNSCSSVAVTYCLDTVKHTWSEVGEWKLPFRGKVEYVPELKLWFGIPDKYKDLGAADLSTMDSEPSLVRAWILELDDTLNKDLEFDETPNKEWQELQEYQLVHLGSGRFCIASSFHTMRIIRTCLGNELTFKRFAVFTGVEVMPPAHGLGEIQMVEHKSKLTPDVTSIDIVF</sequence>
<evidence type="ECO:0000313" key="2">
    <source>
        <dbReference type="EMBL" id="RCV13981.1"/>
    </source>
</evidence>
<dbReference type="EMBL" id="CM003529">
    <property type="protein sequence ID" value="RCV13981.1"/>
    <property type="molecule type" value="Genomic_DNA"/>
</dbReference>
<dbReference type="PANTHER" id="PTHR33085">
    <property type="entry name" value="OS12G0113100 PROTEIN-RELATED"/>
    <property type="match status" value="1"/>
</dbReference>
<dbReference type="AlphaFoldDB" id="A0A368Q7K7"/>
<dbReference type="PANTHER" id="PTHR33085:SF129">
    <property type="entry name" value="OS04G0426500 PROTEIN"/>
    <property type="match status" value="1"/>
</dbReference>
<evidence type="ECO:0000256" key="1">
    <source>
        <dbReference type="SAM" id="MobiDB-lite"/>
    </source>
</evidence>
<feature type="region of interest" description="Disordered" evidence="1">
    <location>
        <begin position="1"/>
        <end position="30"/>
    </location>
</feature>
<organism evidence="2">
    <name type="scientific">Setaria italica</name>
    <name type="common">Foxtail millet</name>
    <name type="synonym">Panicum italicum</name>
    <dbReference type="NCBI Taxonomy" id="4555"/>
    <lineage>
        <taxon>Eukaryota</taxon>
        <taxon>Viridiplantae</taxon>
        <taxon>Streptophyta</taxon>
        <taxon>Embryophyta</taxon>
        <taxon>Tracheophyta</taxon>
        <taxon>Spermatophyta</taxon>
        <taxon>Magnoliopsida</taxon>
        <taxon>Liliopsida</taxon>
        <taxon>Poales</taxon>
        <taxon>Poaceae</taxon>
        <taxon>PACMAD clade</taxon>
        <taxon>Panicoideae</taxon>
        <taxon>Panicodae</taxon>
        <taxon>Paniceae</taxon>
        <taxon>Cenchrinae</taxon>
        <taxon>Setaria</taxon>
    </lineage>
</organism>
<evidence type="ECO:0008006" key="3">
    <source>
        <dbReference type="Google" id="ProtNLM"/>
    </source>
</evidence>
<dbReference type="InterPro" id="IPR012871">
    <property type="entry name" value="DUF1668_ORYSA"/>
</dbReference>
<reference evidence="2" key="2">
    <citation type="submission" date="2015-07" db="EMBL/GenBank/DDBJ databases">
        <authorList>
            <person name="Noorani M."/>
        </authorList>
    </citation>
    <scope>NUCLEOTIDE SEQUENCE</scope>
    <source>
        <strain evidence="2">Yugu1</strain>
    </source>
</reference>
<proteinExistence type="predicted"/>
<accession>A0A368Q7K7</accession>
<reference evidence="2" key="1">
    <citation type="journal article" date="2012" name="Nat. Biotechnol.">
        <title>Reference genome sequence of the model plant Setaria.</title>
        <authorList>
            <person name="Bennetzen J.L."/>
            <person name="Schmutz J."/>
            <person name="Wang H."/>
            <person name="Percifield R."/>
            <person name="Hawkins J."/>
            <person name="Pontaroli A.C."/>
            <person name="Estep M."/>
            <person name="Feng L."/>
            <person name="Vaughn J.N."/>
            <person name="Grimwood J."/>
            <person name="Jenkins J."/>
            <person name="Barry K."/>
            <person name="Lindquist E."/>
            <person name="Hellsten U."/>
            <person name="Deshpande S."/>
            <person name="Wang X."/>
            <person name="Wu X."/>
            <person name="Mitros T."/>
            <person name="Triplett J."/>
            <person name="Yang X."/>
            <person name="Ye C.Y."/>
            <person name="Mauro-Herrera M."/>
            <person name="Wang L."/>
            <person name="Li P."/>
            <person name="Sharma M."/>
            <person name="Sharma R."/>
            <person name="Ronald P.C."/>
            <person name="Panaud O."/>
            <person name="Kellogg E.A."/>
            <person name="Brutnell T.P."/>
            <person name="Doust A.N."/>
            <person name="Tuskan G.A."/>
            <person name="Rokhsar D."/>
            <person name="Devos K.M."/>
        </authorList>
    </citation>
    <scope>NUCLEOTIDE SEQUENCE [LARGE SCALE GENOMIC DNA]</scope>
    <source>
        <strain evidence="2">Yugu1</strain>
    </source>
</reference>
<name>A0A368Q7K7_SETIT</name>